<dbReference type="RefSeq" id="WP_115176266.1">
    <property type="nucleotide sequence ID" value="NZ_UGNY01000001.1"/>
</dbReference>
<keyword evidence="4" id="KW-0274">FAD</keyword>
<accession>A0A378J6N1</accession>
<dbReference type="EMBL" id="UGNY01000001">
    <property type="protein sequence ID" value="STX39944.1"/>
    <property type="molecule type" value="Genomic_DNA"/>
</dbReference>
<keyword evidence="3" id="KW-0285">Flavoprotein</keyword>
<organism evidence="6 7">
    <name type="scientific">Legionella feeleii</name>
    <dbReference type="NCBI Taxonomy" id="453"/>
    <lineage>
        <taxon>Bacteria</taxon>
        <taxon>Pseudomonadati</taxon>
        <taxon>Pseudomonadota</taxon>
        <taxon>Gammaproteobacteria</taxon>
        <taxon>Legionellales</taxon>
        <taxon>Legionellaceae</taxon>
        <taxon>Legionella</taxon>
    </lineage>
</organism>
<dbReference type="PANTHER" id="PTHR42784">
    <property type="entry name" value="PYRANOSE 2-OXIDASE"/>
    <property type="match status" value="1"/>
</dbReference>
<evidence type="ECO:0000256" key="5">
    <source>
        <dbReference type="ARBA" id="ARBA00023002"/>
    </source>
</evidence>
<keyword evidence="5" id="KW-0560">Oxidoreductase</keyword>
<comment type="cofactor">
    <cofactor evidence="1">
        <name>FAD</name>
        <dbReference type="ChEBI" id="CHEBI:57692"/>
    </cofactor>
</comment>
<sequence>MDQIAIIGSGLAAVSAAKALIKRGIKPVILDYGDTLPEDVSTVVERMSKLEPHLWSNTDKEKISSNTTIGNKDDLPKKLAFSSNFFYGNTEKIFNNIIQKNNPLPPFSLAYGGFGNGWGGAVLPADANDIQSWPITNTDLQAFYSETLAELPLSACDDELGDYFPLYSNHYNPLKLTKGNKALLSAFKNKASSLKNMNAVAGQARLLTQTDGTSGCKYCGYCMSGCVYESIYKPNKDLDDLINRNLIDYRGGIFVNSLNETKSHVLIHCTNKNKERTTLNFKRVLVAAGAIGSTRIVLQSKNRYNIDVPLLSTGSFIAPLVKFKKQQLEWPNNNTQPGIFLEYKVPALSQHWVHVQLSTPNELVLQKLDMLDQRNVFFYKFKKYMVEHLFIAQANMHSNHGVGHTIKLQENNLLTSQYKDTQHAQQAVRLARKRLSRIARRVGCYVLSPLVQSGVGISSNHLGGSLPMKHCPEEETDTNILGNPKGWSRIHVIDSSIFPTIPGTTIGLLAMANAKRIVANLIID</sequence>
<evidence type="ECO:0000256" key="1">
    <source>
        <dbReference type="ARBA" id="ARBA00001974"/>
    </source>
</evidence>
<evidence type="ECO:0008006" key="8">
    <source>
        <dbReference type="Google" id="ProtNLM"/>
    </source>
</evidence>
<name>A0A378J6N1_9GAMM</name>
<proteinExistence type="inferred from homology"/>
<evidence type="ECO:0000313" key="7">
    <source>
        <dbReference type="Proteomes" id="UP000254033"/>
    </source>
</evidence>
<dbReference type="InterPro" id="IPR051473">
    <property type="entry name" value="P2Ox-like"/>
</dbReference>
<protein>
    <recommendedName>
        <fullName evidence="8">4Fe-4S ferredoxin-type domain-containing protein</fullName>
    </recommendedName>
</protein>
<evidence type="ECO:0000256" key="4">
    <source>
        <dbReference type="ARBA" id="ARBA00022827"/>
    </source>
</evidence>
<evidence type="ECO:0000313" key="6">
    <source>
        <dbReference type="EMBL" id="STX39944.1"/>
    </source>
</evidence>
<dbReference type="AlphaFoldDB" id="A0A378J6N1"/>
<reference evidence="6 7" key="1">
    <citation type="submission" date="2018-06" db="EMBL/GenBank/DDBJ databases">
        <authorList>
            <consortium name="Pathogen Informatics"/>
            <person name="Doyle S."/>
        </authorList>
    </citation>
    <scope>NUCLEOTIDE SEQUENCE [LARGE SCALE GENOMIC DNA]</scope>
    <source>
        <strain evidence="6 7">NCTC11978</strain>
    </source>
</reference>
<gene>
    <name evidence="6" type="ORF">NCTC11978_03150</name>
</gene>
<dbReference type="InterPro" id="IPR036188">
    <property type="entry name" value="FAD/NAD-bd_sf"/>
</dbReference>
<dbReference type="Proteomes" id="UP000254033">
    <property type="component" value="Unassembled WGS sequence"/>
</dbReference>
<dbReference type="GO" id="GO:0016491">
    <property type="term" value="F:oxidoreductase activity"/>
    <property type="evidence" value="ECO:0007669"/>
    <property type="project" value="UniProtKB-KW"/>
</dbReference>
<evidence type="ECO:0000256" key="2">
    <source>
        <dbReference type="ARBA" id="ARBA00010790"/>
    </source>
</evidence>
<dbReference type="SUPFAM" id="SSF51905">
    <property type="entry name" value="FAD/NAD(P)-binding domain"/>
    <property type="match status" value="1"/>
</dbReference>
<evidence type="ECO:0000256" key="3">
    <source>
        <dbReference type="ARBA" id="ARBA00022630"/>
    </source>
</evidence>
<comment type="similarity">
    <text evidence="2">Belongs to the GMC oxidoreductase family.</text>
</comment>
<dbReference type="PANTHER" id="PTHR42784:SF1">
    <property type="entry name" value="PYRANOSE 2-OXIDASE"/>
    <property type="match status" value="1"/>
</dbReference>